<dbReference type="InterPro" id="IPR050765">
    <property type="entry name" value="Riboflavin_Biosynth_HTPR"/>
</dbReference>
<dbReference type="Pfam" id="PF01872">
    <property type="entry name" value="RibD_C"/>
    <property type="match status" value="1"/>
</dbReference>
<dbReference type="SUPFAM" id="SSF53597">
    <property type="entry name" value="Dihydrofolate reductase-like"/>
    <property type="match status" value="1"/>
</dbReference>
<accession>A0A177KP56</accession>
<reference evidence="2 3" key="1">
    <citation type="submission" date="2016-01" db="EMBL/GenBank/DDBJ databases">
        <title>Investigation of taxonomic status of Bacillus aminovorans.</title>
        <authorList>
            <person name="Verma A."/>
            <person name="Pal Y."/>
            <person name="Krishnamurthi S."/>
        </authorList>
    </citation>
    <scope>NUCLEOTIDE SEQUENCE [LARGE SCALE GENOMIC DNA]</scope>
    <source>
        <strain evidence="2 3">DSM 4337</strain>
    </source>
</reference>
<organism evidence="2 3">
    <name type="scientific">Domibacillus aminovorans</name>
    <dbReference type="NCBI Taxonomy" id="29332"/>
    <lineage>
        <taxon>Bacteria</taxon>
        <taxon>Bacillati</taxon>
        <taxon>Bacillota</taxon>
        <taxon>Bacilli</taxon>
        <taxon>Bacillales</taxon>
        <taxon>Bacillaceae</taxon>
        <taxon>Domibacillus</taxon>
    </lineage>
</organism>
<dbReference type="PANTHER" id="PTHR38011">
    <property type="entry name" value="DIHYDROFOLATE REDUCTASE FAMILY PROTEIN (AFU_ORTHOLOGUE AFUA_8G06820)"/>
    <property type="match status" value="1"/>
</dbReference>
<dbReference type="PANTHER" id="PTHR38011:SF11">
    <property type="entry name" value="2,5-DIAMINO-6-RIBOSYLAMINO-4(3H)-PYRIMIDINONE 5'-PHOSPHATE REDUCTASE"/>
    <property type="match status" value="1"/>
</dbReference>
<dbReference type="Proteomes" id="UP000077271">
    <property type="component" value="Unassembled WGS sequence"/>
</dbReference>
<sequence>MIRMGKIVLYIAISVDGYIACEDGSVDWLEDVRGDGSDNGYGAFYDEIGSLVMGRKTYEKVLQLTNNFPYAGKPCFVLSRMLAGETEHVTFINEAISDVLERAKSSAEGDVWLVGGGEVVKECLANGLLDDLYVAIIPKVLGGGIPLFPKGSEAVFVLADVKKFGDIVSIHYWRKD</sequence>
<dbReference type="InterPro" id="IPR002734">
    <property type="entry name" value="RibDG_C"/>
</dbReference>
<dbReference type="Gene3D" id="3.40.430.10">
    <property type="entry name" value="Dihydrofolate Reductase, subunit A"/>
    <property type="match status" value="1"/>
</dbReference>
<feature type="domain" description="Bacterial bifunctional deaminase-reductase C-terminal" evidence="1">
    <location>
        <begin position="6"/>
        <end position="154"/>
    </location>
</feature>
<evidence type="ECO:0000259" key="1">
    <source>
        <dbReference type="Pfam" id="PF01872"/>
    </source>
</evidence>
<gene>
    <name evidence="2" type="ORF">AWH48_07040</name>
</gene>
<dbReference type="PRINTS" id="PR00070">
    <property type="entry name" value="DHFR"/>
</dbReference>
<evidence type="ECO:0000313" key="2">
    <source>
        <dbReference type="EMBL" id="OAH54351.1"/>
    </source>
</evidence>
<dbReference type="AlphaFoldDB" id="A0A177KP56"/>
<dbReference type="GO" id="GO:0008703">
    <property type="term" value="F:5-amino-6-(5-phosphoribosylamino)uracil reductase activity"/>
    <property type="evidence" value="ECO:0007669"/>
    <property type="project" value="InterPro"/>
</dbReference>
<name>A0A177KP56_9BACI</name>
<protein>
    <submittedName>
        <fullName evidence="2">Deaminase</fullName>
    </submittedName>
</protein>
<dbReference type="EMBL" id="LQWZ01000033">
    <property type="protein sequence ID" value="OAH54351.1"/>
    <property type="molecule type" value="Genomic_DNA"/>
</dbReference>
<comment type="caution">
    <text evidence="2">The sequence shown here is derived from an EMBL/GenBank/DDBJ whole genome shotgun (WGS) entry which is preliminary data.</text>
</comment>
<evidence type="ECO:0000313" key="3">
    <source>
        <dbReference type="Proteomes" id="UP000077271"/>
    </source>
</evidence>
<dbReference type="InterPro" id="IPR024072">
    <property type="entry name" value="DHFR-like_dom_sf"/>
</dbReference>
<dbReference type="GO" id="GO:0009231">
    <property type="term" value="P:riboflavin biosynthetic process"/>
    <property type="evidence" value="ECO:0007669"/>
    <property type="project" value="InterPro"/>
</dbReference>
<proteinExistence type="predicted"/>